<evidence type="ECO:0000259" key="10">
    <source>
        <dbReference type="Pfam" id="PF21082"/>
    </source>
</evidence>
<dbReference type="Gene3D" id="2.30.30.60">
    <property type="match status" value="1"/>
</dbReference>
<feature type="transmembrane region" description="Helical" evidence="8">
    <location>
        <begin position="355"/>
        <end position="377"/>
    </location>
</feature>
<evidence type="ECO:0000256" key="6">
    <source>
        <dbReference type="ARBA" id="ARBA00023136"/>
    </source>
</evidence>
<feature type="transmembrane region" description="Helical" evidence="8">
    <location>
        <begin position="469"/>
        <end position="490"/>
    </location>
</feature>
<comment type="caution">
    <text evidence="11">The sequence shown here is derived from an EMBL/GenBank/DDBJ whole genome shotgun (WGS) entry which is preliminary data.</text>
</comment>
<evidence type="ECO:0000256" key="5">
    <source>
        <dbReference type="ARBA" id="ARBA00022989"/>
    </source>
</evidence>
<evidence type="ECO:0000313" key="11">
    <source>
        <dbReference type="EMBL" id="NCD71157.1"/>
    </source>
</evidence>
<evidence type="ECO:0000256" key="8">
    <source>
        <dbReference type="SAM" id="Phobius"/>
    </source>
</evidence>
<protein>
    <submittedName>
        <fullName evidence="11">Mechanosensitive ion channel</fullName>
    </submittedName>
</protein>
<evidence type="ECO:0000256" key="2">
    <source>
        <dbReference type="ARBA" id="ARBA00008017"/>
    </source>
</evidence>
<dbReference type="InterPro" id="IPR006685">
    <property type="entry name" value="MscS_channel_2nd"/>
</dbReference>
<feature type="transmembrane region" description="Helical" evidence="8">
    <location>
        <begin position="638"/>
        <end position="657"/>
    </location>
</feature>
<proteinExistence type="inferred from homology"/>
<feature type="transmembrane region" description="Helical" evidence="8">
    <location>
        <begin position="330"/>
        <end position="349"/>
    </location>
</feature>
<sequence length="849" mass="95621">MELLYRHSTKYLLFLSILFISVTGIAQKKSVKPTAKSDTLNADSMTGSMVSKLKRIGDAEAGRSILKFNTEKETLKQEHLLEDIRREVQRSKSYIKTGIDTTGMKQELDDVNTLINVVGDGVLTHRISTQTYRNLTTTSKLLAELLKRANLRKEAIDKHEKILVDFRYKIDSLFADPVIYRFPKDSVDAVVYAHKLINVVGKEINPMDTLLQKAISSAHKLQTQVNRVVNKLTANLDEIDQYQSALAARIFDREFNNLGDDAASTRPFDRIVYHSDLKAELTFWFYAKNHIGEIILVLLLICASTAFLTSLKQIVSHDDAAIDQYPGQLLLRYPILSAISIMLCTGQFIFTGIPFVFNCLFWIISAICLTVIFSNFISRYWLKVWLVFVVLFIISCLDNMILQASPLERWGMLVLAAIGVIVGIFALANGHRDQLRQRWILYFIGLSIVLELGCIVADVFGRYNLSKSLLVAGYLGVVVGILFLWVIRLINEGLYLASKAYTKQDRRLFYINFNVVGEKAPTLFYLFLIIGWFILFGRNFYVFKFISEPLKQMFFEPRTIGNYTFSISSLIIFVAIITAAIVVSKTVSYFTSESDPQHLAASTRRPGIGSWILLIRVGIIGLGTFLAFAAAGFPTDRIALIIGALGVGIGFGLQTLVQNLVSGVIIAFEKPVNVGDIVEIGGQMGTMKSIGFRSSILSKMDGPDMVIPNGDLLNSHLTNWTLAGSKRQMDLTVGVAYGTDLQKTQEIVATLLDDNERIHRHPQPLVFFQNFGDNSIDMRLLFWVREFKDGTMVKSDVIKTIDKVFKANDIVIPFPQQDVYLHQTDKTDAQKEIEEKKPVKRVTKPRTKE</sequence>
<dbReference type="Pfam" id="PF21082">
    <property type="entry name" value="MS_channel_3rd"/>
    <property type="match status" value="1"/>
</dbReference>
<feature type="compositionally biased region" description="Basic residues" evidence="7">
    <location>
        <begin position="838"/>
        <end position="849"/>
    </location>
</feature>
<dbReference type="InterPro" id="IPR011014">
    <property type="entry name" value="MscS_channel_TM-2"/>
</dbReference>
<comment type="subcellular location">
    <subcellularLocation>
        <location evidence="1">Cell membrane</location>
        <topology evidence="1">Multi-pass membrane protein</topology>
    </subcellularLocation>
</comment>
<feature type="transmembrane region" description="Helical" evidence="8">
    <location>
        <begin position="384"/>
        <end position="404"/>
    </location>
</feature>
<reference evidence="11" key="1">
    <citation type="submission" date="2020-01" db="EMBL/GenBank/DDBJ databases">
        <authorList>
            <person name="Seo Y.L."/>
        </authorList>
    </citation>
    <scope>NUCLEOTIDE SEQUENCE</scope>
    <source>
        <strain evidence="11">R11</strain>
    </source>
</reference>
<evidence type="ECO:0000256" key="3">
    <source>
        <dbReference type="ARBA" id="ARBA00022475"/>
    </source>
</evidence>
<keyword evidence="4 8" id="KW-0812">Transmembrane</keyword>
<evidence type="ECO:0000256" key="7">
    <source>
        <dbReference type="SAM" id="MobiDB-lite"/>
    </source>
</evidence>
<dbReference type="InterPro" id="IPR052702">
    <property type="entry name" value="MscS-like_channel"/>
</dbReference>
<feature type="domain" description="Mechanosensitive ion channel MscS C-terminal" evidence="10">
    <location>
        <begin position="731"/>
        <end position="812"/>
    </location>
</feature>
<feature type="transmembrane region" description="Helical" evidence="8">
    <location>
        <begin position="440"/>
        <end position="463"/>
    </location>
</feature>
<dbReference type="PANTHER" id="PTHR30347">
    <property type="entry name" value="POTASSIUM CHANNEL RELATED"/>
    <property type="match status" value="1"/>
</dbReference>
<feature type="transmembrane region" description="Helical" evidence="8">
    <location>
        <begin position="608"/>
        <end position="632"/>
    </location>
</feature>
<feature type="domain" description="Mechanosensitive ion channel MscS" evidence="9">
    <location>
        <begin position="655"/>
        <end position="721"/>
    </location>
</feature>
<feature type="compositionally biased region" description="Basic and acidic residues" evidence="7">
    <location>
        <begin position="825"/>
        <end position="837"/>
    </location>
</feature>
<dbReference type="InterPro" id="IPR049278">
    <property type="entry name" value="MS_channel_C"/>
</dbReference>
<keyword evidence="3" id="KW-1003">Cell membrane</keyword>
<dbReference type="SUPFAM" id="SSF50182">
    <property type="entry name" value="Sm-like ribonucleoproteins"/>
    <property type="match status" value="1"/>
</dbReference>
<dbReference type="SUPFAM" id="SSF82689">
    <property type="entry name" value="Mechanosensitive channel protein MscS (YggB), C-terminal domain"/>
    <property type="match status" value="1"/>
</dbReference>
<evidence type="ECO:0000313" key="12">
    <source>
        <dbReference type="Proteomes" id="UP000638732"/>
    </source>
</evidence>
<dbReference type="Gene3D" id="1.10.287.1260">
    <property type="match status" value="1"/>
</dbReference>
<feature type="transmembrane region" description="Helical" evidence="8">
    <location>
        <begin position="563"/>
        <end position="587"/>
    </location>
</feature>
<dbReference type="InterPro" id="IPR011066">
    <property type="entry name" value="MscS_channel_C_sf"/>
</dbReference>
<dbReference type="AlphaFoldDB" id="A0A965ZJE6"/>
<dbReference type="SUPFAM" id="SSF82861">
    <property type="entry name" value="Mechanosensitive channel protein MscS (YggB), transmembrane region"/>
    <property type="match status" value="1"/>
</dbReference>
<feature type="transmembrane region" description="Helical" evidence="8">
    <location>
        <begin position="410"/>
        <end position="428"/>
    </location>
</feature>
<dbReference type="EMBL" id="WWEO01000044">
    <property type="protein sequence ID" value="NCD71157.1"/>
    <property type="molecule type" value="Genomic_DNA"/>
</dbReference>
<feature type="region of interest" description="Disordered" evidence="7">
    <location>
        <begin position="825"/>
        <end position="849"/>
    </location>
</feature>
<comment type="similarity">
    <text evidence="2">Belongs to the MscS (TC 1.A.23) family.</text>
</comment>
<dbReference type="GO" id="GO:0005886">
    <property type="term" value="C:plasma membrane"/>
    <property type="evidence" value="ECO:0007669"/>
    <property type="project" value="UniProtKB-SubCell"/>
</dbReference>
<accession>A0A965ZJE6</accession>
<dbReference type="Proteomes" id="UP000638732">
    <property type="component" value="Unassembled WGS sequence"/>
</dbReference>
<dbReference type="Gene3D" id="3.30.70.100">
    <property type="match status" value="1"/>
</dbReference>
<keyword evidence="6 8" id="KW-0472">Membrane</keyword>
<organism evidence="11 12">
    <name type="scientific">Mucilaginibacter agri</name>
    <dbReference type="NCBI Taxonomy" id="2695265"/>
    <lineage>
        <taxon>Bacteria</taxon>
        <taxon>Pseudomonadati</taxon>
        <taxon>Bacteroidota</taxon>
        <taxon>Sphingobacteriia</taxon>
        <taxon>Sphingobacteriales</taxon>
        <taxon>Sphingobacteriaceae</taxon>
        <taxon>Mucilaginibacter</taxon>
    </lineage>
</organism>
<evidence type="ECO:0000256" key="1">
    <source>
        <dbReference type="ARBA" id="ARBA00004651"/>
    </source>
</evidence>
<evidence type="ECO:0000256" key="4">
    <source>
        <dbReference type="ARBA" id="ARBA00022692"/>
    </source>
</evidence>
<dbReference type="Pfam" id="PF00924">
    <property type="entry name" value="MS_channel_2nd"/>
    <property type="match status" value="1"/>
</dbReference>
<reference evidence="11" key="2">
    <citation type="submission" date="2020-10" db="EMBL/GenBank/DDBJ databases">
        <title>Mucilaginibacter sp. nov., isolated from soil.</title>
        <authorList>
            <person name="Jeon C.O."/>
        </authorList>
    </citation>
    <scope>NUCLEOTIDE SEQUENCE</scope>
    <source>
        <strain evidence="11">R11</strain>
    </source>
</reference>
<keyword evidence="5 8" id="KW-1133">Transmembrane helix</keyword>
<dbReference type="PANTHER" id="PTHR30347:SF1">
    <property type="entry name" value="MECHANOSENSITIVE CHANNEL MSCK"/>
    <property type="match status" value="1"/>
</dbReference>
<name>A0A965ZJE6_9SPHI</name>
<evidence type="ECO:0000259" key="9">
    <source>
        <dbReference type="Pfam" id="PF00924"/>
    </source>
</evidence>
<gene>
    <name evidence="11" type="ORF">GSY63_17455</name>
</gene>
<dbReference type="RefSeq" id="WP_166587130.1">
    <property type="nucleotide sequence ID" value="NZ_WWEO01000044.1"/>
</dbReference>
<feature type="transmembrane region" description="Helical" evidence="8">
    <location>
        <begin position="523"/>
        <end position="543"/>
    </location>
</feature>
<dbReference type="InterPro" id="IPR010920">
    <property type="entry name" value="LSM_dom_sf"/>
</dbReference>
<feature type="transmembrane region" description="Helical" evidence="8">
    <location>
        <begin position="291"/>
        <end position="309"/>
    </location>
</feature>
<keyword evidence="12" id="KW-1185">Reference proteome</keyword>
<dbReference type="GO" id="GO:0008381">
    <property type="term" value="F:mechanosensitive monoatomic ion channel activity"/>
    <property type="evidence" value="ECO:0007669"/>
    <property type="project" value="UniProtKB-ARBA"/>
</dbReference>
<dbReference type="InterPro" id="IPR023408">
    <property type="entry name" value="MscS_beta-dom_sf"/>
</dbReference>